<feature type="compositionally biased region" description="Basic and acidic residues" evidence="1">
    <location>
        <begin position="21"/>
        <end position="36"/>
    </location>
</feature>
<proteinExistence type="predicted"/>
<reference evidence="2" key="1">
    <citation type="submission" date="2006-10" db="EMBL/GenBank/DDBJ databases">
        <title>Complete sequence of Solibacter usitatus Ellin6076.</title>
        <authorList>
            <consortium name="US DOE Joint Genome Institute"/>
            <person name="Copeland A."/>
            <person name="Lucas S."/>
            <person name="Lapidus A."/>
            <person name="Barry K."/>
            <person name="Detter J.C."/>
            <person name="Glavina del Rio T."/>
            <person name="Hammon N."/>
            <person name="Israni S."/>
            <person name="Dalin E."/>
            <person name="Tice H."/>
            <person name="Pitluck S."/>
            <person name="Thompson L.S."/>
            <person name="Brettin T."/>
            <person name="Bruce D."/>
            <person name="Han C."/>
            <person name="Tapia R."/>
            <person name="Gilna P."/>
            <person name="Schmutz J."/>
            <person name="Larimer F."/>
            <person name="Land M."/>
            <person name="Hauser L."/>
            <person name="Kyrpides N."/>
            <person name="Mikhailova N."/>
            <person name="Janssen P.H."/>
            <person name="Kuske C.R."/>
            <person name="Richardson P."/>
        </authorList>
    </citation>
    <scope>NUCLEOTIDE SEQUENCE</scope>
    <source>
        <strain evidence="2">Ellin6076</strain>
    </source>
</reference>
<organism evidence="2">
    <name type="scientific">Solibacter usitatus (strain Ellin6076)</name>
    <dbReference type="NCBI Taxonomy" id="234267"/>
    <lineage>
        <taxon>Bacteria</taxon>
        <taxon>Pseudomonadati</taxon>
        <taxon>Acidobacteriota</taxon>
        <taxon>Terriglobia</taxon>
        <taxon>Bryobacterales</taxon>
        <taxon>Solibacteraceae</taxon>
        <taxon>Candidatus Solibacter</taxon>
    </lineage>
</organism>
<gene>
    <name evidence="2" type="ordered locus">Acid_3263</name>
</gene>
<feature type="compositionally biased region" description="Low complexity" evidence="1">
    <location>
        <begin position="1"/>
        <end position="11"/>
    </location>
</feature>
<feature type="region of interest" description="Disordered" evidence="1">
    <location>
        <begin position="1"/>
        <end position="36"/>
    </location>
</feature>
<protein>
    <submittedName>
        <fullName evidence="2">Uncharacterized protein</fullName>
    </submittedName>
</protein>
<sequence>MRGASRFSLRFRSLRRQPPNEGEKEKRMHDEKHSKSDGMVKTISVAVLSALLFLPTAQSQNANPRVLPPQSAPGGSTYGEWSARWFQWAYEPPTALSPVLDTTGANCAVGQTGNVWFLAGTLFPPGPAAVTRYCSIPTGKMLFFPVGNGFCAGDGFPDGFAGERRCATANAATLSGFSAEVDGHPILNLQADLLDNPYRALSPPWDLVLGADNIFGAPAGTYSPGAGDGVYLMLAPLTPGQHTIHFHADITGTGQQIDARYVLTVGR</sequence>
<accession>Q021X3</accession>
<dbReference type="eggNOG" id="ENOG5032YH8">
    <property type="taxonomic scope" value="Bacteria"/>
</dbReference>
<dbReference type="EMBL" id="CP000473">
    <property type="protein sequence ID" value="ABJ84240.1"/>
    <property type="molecule type" value="Genomic_DNA"/>
</dbReference>
<evidence type="ECO:0000313" key="2">
    <source>
        <dbReference type="EMBL" id="ABJ84240.1"/>
    </source>
</evidence>
<dbReference type="STRING" id="234267.Acid_3263"/>
<dbReference type="KEGG" id="sus:Acid_3263"/>
<dbReference type="HOGENOM" id="CLU_076587_0_0_0"/>
<evidence type="ECO:0000256" key="1">
    <source>
        <dbReference type="SAM" id="MobiDB-lite"/>
    </source>
</evidence>
<dbReference type="AlphaFoldDB" id="Q021X3"/>
<dbReference type="InParanoid" id="Q021X3"/>
<name>Q021X3_SOLUE</name>